<keyword evidence="5" id="KW-0805">Transcription regulation</keyword>
<dbReference type="GO" id="GO:0005506">
    <property type="term" value="F:iron ion binding"/>
    <property type="evidence" value="ECO:0007669"/>
    <property type="project" value="InterPro"/>
</dbReference>
<feature type="region of interest" description="Disordered" evidence="10">
    <location>
        <begin position="52"/>
        <end position="78"/>
    </location>
</feature>
<dbReference type="CDD" id="cd11066">
    <property type="entry name" value="CYP_PhacA-like"/>
    <property type="match status" value="1"/>
</dbReference>
<feature type="compositionally biased region" description="Low complexity" evidence="10">
    <location>
        <begin position="62"/>
        <end position="77"/>
    </location>
</feature>
<sequence>MDPTASPLLSNGLQPLSCLRCARHKVRYDRLNPCSRCNRLGAVCEFPIPKTERRRRRNTAKTSTTSSPGPSTTPSSSALNEKLFARLEVYEEKLRSLGVDVEAINGSQRQPTTPISVSSAQLDAQSQGCPCPYAEKTTMMTTTTLDKAAAVIPIDPTIESGAAGGEHAVNNSSGLALGILPRTTAAHIDYLYPPPQHFTKLWSIYLRNVHPITMILHPTSTGAMLAEAAQCPGHASESATVLLFAVLVAAIMSMTEEECDQAFAMKQSILCSRYRSCCELALYICLSFGQRPVVISNTFDGICDFWIKNQSSLISRPTLHTFHKVISSSEAFTIGTSPWDQSCKLRRKAAALSLNPSAVHRYTPAISREINDALQEILVDTHQGKQAIQPKLYLKKFVLNVSLTCSFGTRIYTVRDALLKEIVGVEEALTRYRSHTNNLQDYLPFLRWIPSAQTAAKAYSERRDIYMNSLMDQLKSDIANGIDTPCSVGQVIKDVNFDFNNKESMSLSITLLSAGLDTIPANLSQGVAVLSSKQGQEIQEDIRAEILAHYSSFEEAWERMVAEEAVPGLQSLVQEILRYFSVVPMGFPRTNIMPVVMDNGISIPANTWFYMNSKSANFDPLAFPEPDQFIPRRFVDKEGSEPLARRTGGPPMRHFGYGAGTRACVGYHLANRLMYGILGRLILGWKIQAPGPVDIHPDTYNACPSSLVAEPKDFL</sequence>
<dbReference type="InterPro" id="IPR050364">
    <property type="entry name" value="Cytochrome_P450_fung"/>
</dbReference>
<dbReference type="GO" id="GO:0008270">
    <property type="term" value="F:zinc ion binding"/>
    <property type="evidence" value="ECO:0007669"/>
    <property type="project" value="InterPro"/>
</dbReference>
<evidence type="ECO:0000256" key="4">
    <source>
        <dbReference type="ARBA" id="ARBA00023004"/>
    </source>
</evidence>
<evidence type="ECO:0000256" key="9">
    <source>
        <dbReference type="PIRSR" id="PIRSR602401-1"/>
    </source>
</evidence>
<keyword evidence="8" id="KW-0539">Nucleus</keyword>
<evidence type="ECO:0000259" key="11">
    <source>
        <dbReference type="SMART" id="SM00066"/>
    </source>
</evidence>
<dbReference type="InterPro" id="IPR001128">
    <property type="entry name" value="Cyt_P450"/>
</dbReference>
<dbReference type="Pfam" id="PF00172">
    <property type="entry name" value="Zn_clus"/>
    <property type="match status" value="1"/>
</dbReference>
<protein>
    <submittedName>
        <fullName evidence="12">Phenylacetate 2-hydroxylase</fullName>
    </submittedName>
</protein>
<evidence type="ECO:0000256" key="10">
    <source>
        <dbReference type="SAM" id="MobiDB-lite"/>
    </source>
</evidence>
<dbReference type="SMART" id="SM00066">
    <property type="entry name" value="GAL4"/>
    <property type="match status" value="1"/>
</dbReference>
<dbReference type="GO" id="GO:0003677">
    <property type="term" value="F:DNA binding"/>
    <property type="evidence" value="ECO:0007669"/>
    <property type="project" value="UniProtKB-KW"/>
</dbReference>
<accession>A0A167UXW0</accession>
<evidence type="ECO:0000313" key="12">
    <source>
        <dbReference type="EMBL" id="KZN89779.1"/>
    </source>
</evidence>
<dbReference type="InterPro" id="IPR036396">
    <property type="entry name" value="Cyt_P450_sf"/>
</dbReference>
<keyword evidence="2 9" id="KW-0479">Metal-binding</keyword>
<dbReference type="Gene3D" id="4.10.240.10">
    <property type="entry name" value="Zn(2)-C6 fungal-type DNA-binding domain"/>
    <property type="match status" value="1"/>
</dbReference>
<evidence type="ECO:0000256" key="8">
    <source>
        <dbReference type="ARBA" id="ARBA00023242"/>
    </source>
</evidence>
<dbReference type="InterPro" id="IPR002401">
    <property type="entry name" value="Cyt_P450_E_grp-I"/>
</dbReference>
<feature type="domain" description="Zn(2)-C6 fungal-type" evidence="11">
    <location>
        <begin position="12"/>
        <end position="55"/>
    </location>
</feature>
<dbReference type="CDD" id="cd00067">
    <property type="entry name" value="GAL4"/>
    <property type="match status" value="1"/>
</dbReference>
<dbReference type="PANTHER" id="PTHR46300:SF9">
    <property type="entry name" value="P450, PUTATIVE-RELATED"/>
    <property type="match status" value="1"/>
</dbReference>
<gene>
    <name evidence="12" type="ORF">EN45_084150</name>
</gene>
<dbReference type="GO" id="GO:0000981">
    <property type="term" value="F:DNA-binding transcription factor activity, RNA polymerase II-specific"/>
    <property type="evidence" value="ECO:0007669"/>
    <property type="project" value="InterPro"/>
</dbReference>
<feature type="binding site" description="axial binding residue" evidence="9">
    <location>
        <position position="664"/>
    </location>
    <ligand>
        <name>heme</name>
        <dbReference type="ChEBI" id="CHEBI:30413"/>
    </ligand>
    <ligandPart>
        <name>Fe</name>
        <dbReference type="ChEBI" id="CHEBI:18248"/>
    </ligandPart>
</feature>
<dbReference type="GO" id="GO:0043386">
    <property type="term" value="P:mycotoxin biosynthetic process"/>
    <property type="evidence" value="ECO:0007669"/>
    <property type="project" value="UniProtKB-ARBA"/>
</dbReference>
<comment type="cofactor">
    <cofactor evidence="9">
        <name>heme</name>
        <dbReference type="ChEBI" id="CHEBI:30413"/>
    </cofactor>
</comment>
<evidence type="ECO:0000256" key="7">
    <source>
        <dbReference type="ARBA" id="ARBA00023163"/>
    </source>
</evidence>
<dbReference type="EMBL" id="CM002799">
    <property type="protein sequence ID" value="KZN89779.1"/>
    <property type="molecule type" value="Genomic_DNA"/>
</dbReference>
<dbReference type="InterPro" id="IPR001138">
    <property type="entry name" value="Zn2Cys6_DnaBD"/>
</dbReference>
<evidence type="ECO:0000256" key="3">
    <source>
        <dbReference type="ARBA" id="ARBA00023002"/>
    </source>
</evidence>
<dbReference type="AlphaFoldDB" id="A0A167UXW0"/>
<comment type="similarity">
    <text evidence="1">Belongs to the cytochrome P450 family.</text>
</comment>
<reference evidence="12" key="1">
    <citation type="journal article" date="2014" name="Genome Announc.">
        <title>Complete sequencing and chromosome-scale genome assembly of the industrial progenitor strain P2niaD18 from the penicillin producer Penicillium chrysogenum.</title>
        <authorList>
            <person name="Specht T."/>
            <person name="Dahlmann T.A."/>
            <person name="Zadra I."/>
            <person name="Kurnsteiner H."/>
            <person name="Kuck U."/>
        </authorList>
    </citation>
    <scope>NUCLEOTIDE SEQUENCE [LARGE SCALE GENOMIC DNA]</scope>
    <source>
        <strain evidence="12">P2niaD18</strain>
    </source>
</reference>
<dbReference type="SUPFAM" id="SSF57701">
    <property type="entry name" value="Zn2/Cys6 DNA-binding domain"/>
    <property type="match status" value="1"/>
</dbReference>
<keyword evidence="6" id="KW-0238">DNA-binding</keyword>
<name>A0A167UXW0_PENCH</name>
<dbReference type="CDD" id="cd12148">
    <property type="entry name" value="fungal_TF_MHR"/>
    <property type="match status" value="1"/>
</dbReference>
<dbReference type="PANTHER" id="PTHR46300">
    <property type="entry name" value="P450, PUTATIVE (EUROFUNG)-RELATED-RELATED"/>
    <property type="match status" value="1"/>
</dbReference>
<evidence type="ECO:0000256" key="5">
    <source>
        <dbReference type="ARBA" id="ARBA00023015"/>
    </source>
</evidence>
<dbReference type="PRINTS" id="PR00463">
    <property type="entry name" value="EP450I"/>
</dbReference>
<dbReference type="Proteomes" id="UP000076449">
    <property type="component" value="Chromosome II"/>
</dbReference>
<organism evidence="12">
    <name type="scientific">Penicillium chrysogenum</name>
    <name type="common">Penicillium notatum</name>
    <dbReference type="NCBI Taxonomy" id="5076"/>
    <lineage>
        <taxon>Eukaryota</taxon>
        <taxon>Fungi</taxon>
        <taxon>Dikarya</taxon>
        <taxon>Ascomycota</taxon>
        <taxon>Pezizomycotina</taxon>
        <taxon>Eurotiomycetes</taxon>
        <taxon>Eurotiomycetidae</taxon>
        <taxon>Eurotiales</taxon>
        <taxon>Aspergillaceae</taxon>
        <taxon>Penicillium</taxon>
        <taxon>Penicillium chrysogenum species complex</taxon>
    </lineage>
</organism>
<dbReference type="GO" id="GO:0016705">
    <property type="term" value="F:oxidoreductase activity, acting on paired donors, with incorporation or reduction of molecular oxygen"/>
    <property type="evidence" value="ECO:0007669"/>
    <property type="project" value="InterPro"/>
</dbReference>
<dbReference type="GO" id="GO:0004497">
    <property type="term" value="F:monooxygenase activity"/>
    <property type="evidence" value="ECO:0007669"/>
    <property type="project" value="InterPro"/>
</dbReference>
<evidence type="ECO:0000256" key="1">
    <source>
        <dbReference type="ARBA" id="ARBA00010617"/>
    </source>
</evidence>
<keyword evidence="4 9" id="KW-0408">Iron</keyword>
<evidence type="ECO:0000256" key="6">
    <source>
        <dbReference type="ARBA" id="ARBA00023125"/>
    </source>
</evidence>
<proteinExistence type="inferred from homology"/>
<dbReference type="InterPro" id="IPR036864">
    <property type="entry name" value="Zn2-C6_fun-type_DNA-bd_sf"/>
</dbReference>
<keyword evidence="7" id="KW-0804">Transcription</keyword>
<evidence type="ECO:0000256" key="2">
    <source>
        <dbReference type="ARBA" id="ARBA00022723"/>
    </source>
</evidence>
<dbReference type="SUPFAM" id="SSF48264">
    <property type="entry name" value="Cytochrome P450"/>
    <property type="match status" value="1"/>
</dbReference>
<keyword evidence="9" id="KW-0349">Heme</keyword>
<dbReference type="Pfam" id="PF00067">
    <property type="entry name" value="p450"/>
    <property type="match status" value="1"/>
</dbReference>
<dbReference type="Gene3D" id="1.10.630.10">
    <property type="entry name" value="Cytochrome P450"/>
    <property type="match status" value="1"/>
</dbReference>
<keyword evidence="3" id="KW-0560">Oxidoreductase</keyword>
<dbReference type="GO" id="GO:0020037">
    <property type="term" value="F:heme binding"/>
    <property type="evidence" value="ECO:0007669"/>
    <property type="project" value="InterPro"/>
</dbReference>